<dbReference type="Gene3D" id="3.90.226.10">
    <property type="entry name" value="2-enoyl-CoA Hydratase, Chain A, domain 1"/>
    <property type="match status" value="1"/>
</dbReference>
<sequence length="283" mass="29335">MSSTTSTPVTSPTAAPADASTTALTLANVQYEKRGAIAYVTINRPKVLNALSAQTWKDLRTAFEEARDSADVRGVILTGAGDKAFVAGADISELAHATAVEAEQSSRFGQGVLDLIENLGKPVIAAINGFALGGGCETAMACTIRIAAEHAKFGQPEVKLGLLPGGGGTQRLPRLVGKGRALQLILCGDVISAQEAYRIGLVNEVVAAADLIARAEAILNTIAANAPIGIKLSLDAVNQGLNGIQSEGFAIEAAYFGLCAGTEDKKEGTSAFLEKRAPQFRDR</sequence>
<organism evidence="3 4">
    <name type="scientific">Dyella choica</name>
    <dbReference type="NCBI Taxonomy" id="1927959"/>
    <lineage>
        <taxon>Bacteria</taxon>
        <taxon>Pseudomonadati</taxon>
        <taxon>Pseudomonadota</taxon>
        <taxon>Gammaproteobacteria</taxon>
        <taxon>Lysobacterales</taxon>
        <taxon>Rhodanobacteraceae</taxon>
        <taxon>Dyella</taxon>
    </lineage>
</organism>
<dbReference type="InterPro" id="IPR029045">
    <property type="entry name" value="ClpP/crotonase-like_dom_sf"/>
</dbReference>
<comment type="caution">
    <text evidence="3">The sequence shown here is derived from an EMBL/GenBank/DDBJ whole genome shotgun (WGS) entry which is preliminary data.</text>
</comment>
<dbReference type="OrthoDB" id="9807606at2"/>
<dbReference type="FunFam" id="3.90.226.10:FF:000009">
    <property type="entry name" value="Carnitinyl-CoA dehydratase"/>
    <property type="match status" value="1"/>
</dbReference>
<proteinExistence type="inferred from homology"/>
<evidence type="ECO:0000313" key="4">
    <source>
        <dbReference type="Proteomes" id="UP000274358"/>
    </source>
</evidence>
<dbReference type="CDD" id="cd06558">
    <property type="entry name" value="crotonase-like"/>
    <property type="match status" value="1"/>
</dbReference>
<reference evidence="3 4" key="1">
    <citation type="submission" date="2018-12" db="EMBL/GenBank/DDBJ databases">
        <title>Dyella dinghuensis sp. nov. DHOA06 and Dyella choica sp. nov. 4M-K27, isolated from forest soil.</title>
        <authorList>
            <person name="Qiu L.-H."/>
            <person name="Gao Z.-H."/>
        </authorList>
    </citation>
    <scope>NUCLEOTIDE SEQUENCE [LARGE SCALE GENOMIC DNA]</scope>
    <source>
        <strain evidence="3 4">4M-K27</strain>
    </source>
</reference>
<dbReference type="SUPFAM" id="SSF52096">
    <property type="entry name" value="ClpP/crotonase"/>
    <property type="match status" value="1"/>
</dbReference>
<dbReference type="RefSeq" id="WP_126683288.1">
    <property type="nucleotide sequence ID" value="NZ_RYYV01000002.1"/>
</dbReference>
<evidence type="ECO:0000313" key="3">
    <source>
        <dbReference type="EMBL" id="RUL78828.1"/>
    </source>
</evidence>
<name>A0A432MA73_9GAMM</name>
<dbReference type="PANTHER" id="PTHR11941:SF54">
    <property type="entry name" value="ENOYL-COA HYDRATASE, MITOCHONDRIAL"/>
    <property type="match status" value="1"/>
</dbReference>
<dbReference type="InterPro" id="IPR014748">
    <property type="entry name" value="Enoyl-CoA_hydra_C"/>
</dbReference>
<dbReference type="EMBL" id="RYYV01000002">
    <property type="protein sequence ID" value="RUL78828.1"/>
    <property type="molecule type" value="Genomic_DNA"/>
</dbReference>
<evidence type="ECO:0000256" key="1">
    <source>
        <dbReference type="ARBA" id="ARBA00005254"/>
    </source>
</evidence>
<dbReference type="GO" id="GO:0006635">
    <property type="term" value="P:fatty acid beta-oxidation"/>
    <property type="evidence" value="ECO:0007669"/>
    <property type="project" value="TreeGrafter"/>
</dbReference>
<dbReference type="GO" id="GO:0016836">
    <property type="term" value="F:hydro-lyase activity"/>
    <property type="evidence" value="ECO:0007669"/>
    <property type="project" value="UniProtKB-ARBA"/>
</dbReference>
<dbReference type="Pfam" id="PF00378">
    <property type="entry name" value="ECH_1"/>
    <property type="match status" value="1"/>
</dbReference>
<dbReference type="InterPro" id="IPR001753">
    <property type="entry name" value="Enoyl-CoA_hydra/iso"/>
</dbReference>
<dbReference type="Proteomes" id="UP000274358">
    <property type="component" value="Unassembled WGS sequence"/>
</dbReference>
<evidence type="ECO:0000256" key="2">
    <source>
        <dbReference type="ARBA" id="ARBA00023239"/>
    </source>
</evidence>
<dbReference type="Gene3D" id="1.10.12.10">
    <property type="entry name" value="Lyase 2-enoyl-coa Hydratase, Chain A, domain 2"/>
    <property type="match status" value="1"/>
</dbReference>
<gene>
    <name evidence="3" type="ORF">EKH80_03200</name>
</gene>
<accession>A0A432MA73</accession>
<keyword evidence="2" id="KW-0456">Lyase</keyword>
<comment type="similarity">
    <text evidence="1">Belongs to the enoyl-CoA hydratase/isomerase family.</text>
</comment>
<keyword evidence="4" id="KW-1185">Reference proteome</keyword>
<protein>
    <submittedName>
        <fullName evidence="3">Enoyl-CoA hydratase</fullName>
    </submittedName>
</protein>
<dbReference type="FunFam" id="1.10.12.10:FF:000001">
    <property type="entry name" value="Probable enoyl-CoA hydratase, mitochondrial"/>
    <property type="match status" value="1"/>
</dbReference>
<dbReference type="PANTHER" id="PTHR11941">
    <property type="entry name" value="ENOYL-COA HYDRATASE-RELATED"/>
    <property type="match status" value="1"/>
</dbReference>
<dbReference type="AlphaFoldDB" id="A0A432MA73"/>